<proteinExistence type="predicted"/>
<dbReference type="InterPro" id="IPR013785">
    <property type="entry name" value="Aldolase_TIM"/>
</dbReference>
<organism evidence="2 3">
    <name type="scientific">Caldichromatium japonicum</name>
    <dbReference type="NCBI Taxonomy" id="2699430"/>
    <lineage>
        <taxon>Bacteria</taxon>
        <taxon>Pseudomonadati</taxon>
        <taxon>Pseudomonadota</taxon>
        <taxon>Gammaproteobacteria</taxon>
        <taxon>Chromatiales</taxon>
        <taxon>Chromatiaceae</taxon>
        <taxon>Caldichromatium</taxon>
    </lineage>
</organism>
<name>A0A6G7VCW8_9GAMM</name>
<dbReference type="GO" id="GO:0003824">
    <property type="term" value="F:catalytic activity"/>
    <property type="evidence" value="ECO:0007669"/>
    <property type="project" value="InterPro"/>
</dbReference>
<protein>
    <recommendedName>
        <fullName evidence="1">Pyruvate carboxyltransferase domain-containing protein</fullName>
    </recommendedName>
</protein>
<evidence type="ECO:0000259" key="1">
    <source>
        <dbReference type="Pfam" id="PF00682"/>
    </source>
</evidence>
<gene>
    <name evidence="2" type="ORF">GWK36_07260</name>
</gene>
<accession>A0A6G7VCW8</accession>
<dbReference type="SUPFAM" id="SSF51569">
    <property type="entry name" value="Aldolase"/>
    <property type="match status" value="1"/>
</dbReference>
<feature type="domain" description="Pyruvate carboxyltransferase" evidence="1">
    <location>
        <begin position="2"/>
        <end position="83"/>
    </location>
</feature>
<evidence type="ECO:0000313" key="3">
    <source>
        <dbReference type="Proteomes" id="UP000502699"/>
    </source>
</evidence>
<reference evidence="3" key="1">
    <citation type="submission" date="2020-01" db="EMBL/GenBank/DDBJ databases">
        <title>Caldichromatium gen. nov., sp. nov., a thermophilic purple sulfur bacterium member of the family Chromatiaceae isolated from Nakabusa hot spring, Japan.</title>
        <authorList>
            <person name="Saini M.K."/>
            <person name="Hanada S."/>
            <person name="Tank M."/>
        </authorList>
    </citation>
    <scope>NUCLEOTIDE SEQUENCE [LARGE SCALE GENOMIC DNA]</scope>
    <source>
        <strain evidence="3">No.7</strain>
    </source>
</reference>
<dbReference type="EMBL" id="CP048029">
    <property type="protein sequence ID" value="QIK37814.1"/>
    <property type="molecule type" value="Genomic_DNA"/>
</dbReference>
<evidence type="ECO:0000313" key="2">
    <source>
        <dbReference type="EMBL" id="QIK37814.1"/>
    </source>
</evidence>
<dbReference type="KEGG" id="cjap:GWK36_07260"/>
<keyword evidence="3" id="KW-1185">Reference proteome</keyword>
<dbReference type="Proteomes" id="UP000502699">
    <property type="component" value="Chromosome"/>
</dbReference>
<sequence>MIIYDTTLHDGEQSVGVALARAERLAIAGLLDARRPRDGGWHPQVGIPAMGEVERDDICTISALGLAARLMVWSRLNAQDIATCAWLDV</sequence>
<dbReference type="Pfam" id="PF00682">
    <property type="entry name" value="HMGL-like"/>
    <property type="match status" value="1"/>
</dbReference>
<dbReference type="Gene3D" id="3.20.20.70">
    <property type="entry name" value="Aldolase class I"/>
    <property type="match status" value="1"/>
</dbReference>
<dbReference type="AlphaFoldDB" id="A0A6G7VCW8"/>
<dbReference type="InterPro" id="IPR000891">
    <property type="entry name" value="PYR_CT"/>
</dbReference>
<dbReference type="RefSeq" id="WP_166270577.1">
    <property type="nucleotide sequence ID" value="NZ_CP048029.1"/>
</dbReference>